<keyword evidence="3" id="KW-1185">Reference proteome</keyword>
<dbReference type="EMBL" id="KN817540">
    <property type="protein sequence ID" value="KJA23966.1"/>
    <property type="molecule type" value="Genomic_DNA"/>
</dbReference>
<sequence length="142" mass="15698">MVTGKYDSGYAATLPVATLDALFAAGSRSSITHLAHIFPSFASMGLNPEVEGQPKSHYSSTVWGIINCFAHINVLEELDGPQIHSISNVLTLSANMHNLFDNLMLWFEEVPNTPNSYHICSSHLIYLGDVPNRLVTFTTKYR</sequence>
<dbReference type="InterPro" id="IPR003615">
    <property type="entry name" value="HNH_nuc"/>
</dbReference>
<protein>
    <recommendedName>
        <fullName evidence="1">HNH nuclease domain-containing protein</fullName>
    </recommendedName>
</protein>
<evidence type="ECO:0000313" key="3">
    <source>
        <dbReference type="Proteomes" id="UP000054270"/>
    </source>
</evidence>
<organism evidence="2 3">
    <name type="scientific">Hypholoma sublateritium (strain FD-334 SS-4)</name>
    <dbReference type="NCBI Taxonomy" id="945553"/>
    <lineage>
        <taxon>Eukaryota</taxon>
        <taxon>Fungi</taxon>
        <taxon>Dikarya</taxon>
        <taxon>Basidiomycota</taxon>
        <taxon>Agaricomycotina</taxon>
        <taxon>Agaricomycetes</taxon>
        <taxon>Agaricomycetidae</taxon>
        <taxon>Agaricales</taxon>
        <taxon>Agaricineae</taxon>
        <taxon>Strophariaceae</taxon>
        <taxon>Hypholoma</taxon>
    </lineage>
</organism>
<feature type="domain" description="HNH nuclease" evidence="1">
    <location>
        <begin position="31"/>
        <end position="107"/>
    </location>
</feature>
<name>A0A0D2P5I2_HYPSF</name>
<dbReference type="Proteomes" id="UP000054270">
    <property type="component" value="Unassembled WGS sequence"/>
</dbReference>
<gene>
    <name evidence="2" type="ORF">HYPSUDRAFT_566158</name>
</gene>
<dbReference type="Pfam" id="PF13391">
    <property type="entry name" value="HNH_2"/>
    <property type="match status" value="1"/>
</dbReference>
<dbReference type="STRING" id="945553.A0A0D2P5I2"/>
<dbReference type="OrthoDB" id="2104739at2759"/>
<accession>A0A0D2P5I2</accession>
<dbReference type="AlphaFoldDB" id="A0A0D2P5I2"/>
<reference evidence="3" key="1">
    <citation type="submission" date="2014-04" db="EMBL/GenBank/DDBJ databases">
        <title>Evolutionary Origins and Diversification of the Mycorrhizal Mutualists.</title>
        <authorList>
            <consortium name="DOE Joint Genome Institute"/>
            <consortium name="Mycorrhizal Genomics Consortium"/>
            <person name="Kohler A."/>
            <person name="Kuo A."/>
            <person name="Nagy L.G."/>
            <person name="Floudas D."/>
            <person name="Copeland A."/>
            <person name="Barry K.W."/>
            <person name="Cichocki N."/>
            <person name="Veneault-Fourrey C."/>
            <person name="LaButti K."/>
            <person name="Lindquist E.A."/>
            <person name="Lipzen A."/>
            <person name="Lundell T."/>
            <person name="Morin E."/>
            <person name="Murat C."/>
            <person name="Riley R."/>
            <person name="Ohm R."/>
            <person name="Sun H."/>
            <person name="Tunlid A."/>
            <person name="Henrissat B."/>
            <person name="Grigoriev I.V."/>
            <person name="Hibbett D.S."/>
            <person name="Martin F."/>
        </authorList>
    </citation>
    <scope>NUCLEOTIDE SEQUENCE [LARGE SCALE GENOMIC DNA]</scope>
    <source>
        <strain evidence="3">FD-334 SS-4</strain>
    </source>
</reference>
<evidence type="ECO:0000259" key="1">
    <source>
        <dbReference type="Pfam" id="PF13391"/>
    </source>
</evidence>
<evidence type="ECO:0000313" key="2">
    <source>
        <dbReference type="EMBL" id="KJA23966.1"/>
    </source>
</evidence>
<proteinExistence type="predicted"/>